<evidence type="ECO:0000313" key="6">
    <source>
        <dbReference type="EMBL" id="RRJ88239.1"/>
    </source>
</evidence>
<accession>A0A3P3W3K0</accession>
<organism evidence="6 7">
    <name type="scientific">Gulosibacter macacae</name>
    <dbReference type="NCBI Taxonomy" id="2488791"/>
    <lineage>
        <taxon>Bacteria</taxon>
        <taxon>Bacillati</taxon>
        <taxon>Actinomycetota</taxon>
        <taxon>Actinomycetes</taxon>
        <taxon>Micrococcales</taxon>
        <taxon>Microbacteriaceae</taxon>
        <taxon>Gulosibacter</taxon>
    </lineage>
</organism>
<dbReference type="Pfam" id="PF00126">
    <property type="entry name" value="HTH_1"/>
    <property type="match status" value="1"/>
</dbReference>
<proteinExistence type="inferred from homology"/>
<dbReference type="PANTHER" id="PTHR30346:SF0">
    <property type="entry name" value="HCA OPERON TRANSCRIPTIONAL ACTIVATOR HCAR"/>
    <property type="match status" value="1"/>
</dbReference>
<dbReference type="GO" id="GO:0003700">
    <property type="term" value="F:DNA-binding transcription factor activity"/>
    <property type="evidence" value="ECO:0007669"/>
    <property type="project" value="InterPro"/>
</dbReference>
<keyword evidence="3" id="KW-0238">DNA-binding</keyword>
<keyword evidence="2" id="KW-0805">Transcription regulation</keyword>
<evidence type="ECO:0000256" key="1">
    <source>
        <dbReference type="ARBA" id="ARBA00009437"/>
    </source>
</evidence>
<comment type="caution">
    <text evidence="6">The sequence shown here is derived from an EMBL/GenBank/DDBJ whole genome shotgun (WGS) entry which is preliminary data.</text>
</comment>
<dbReference type="PANTHER" id="PTHR30346">
    <property type="entry name" value="TRANSCRIPTIONAL DUAL REGULATOR HCAR-RELATED"/>
    <property type="match status" value="1"/>
</dbReference>
<feature type="domain" description="HTH lysR-type" evidence="5">
    <location>
        <begin position="13"/>
        <end position="71"/>
    </location>
</feature>
<dbReference type="InterPro" id="IPR000847">
    <property type="entry name" value="LysR_HTH_N"/>
</dbReference>
<dbReference type="AlphaFoldDB" id="A0A3P3W3K0"/>
<evidence type="ECO:0000259" key="5">
    <source>
        <dbReference type="PROSITE" id="PS50931"/>
    </source>
</evidence>
<evidence type="ECO:0000256" key="3">
    <source>
        <dbReference type="ARBA" id="ARBA00023125"/>
    </source>
</evidence>
<evidence type="ECO:0000313" key="7">
    <source>
        <dbReference type="Proteomes" id="UP000274391"/>
    </source>
</evidence>
<dbReference type="InterPro" id="IPR036390">
    <property type="entry name" value="WH_DNA-bd_sf"/>
</dbReference>
<dbReference type="Gene3D" id="1.10.10.10">
    <property type="entry name" value="Winged helix-like DNA-binding domain superfamily/Winged helix DNA-binding domain"/>
    <property type="match status" value="1"/>
</dbReference>
<dbReference type="SUPFAM" id="SSF53850">
    <property type="entry name" value="Periplasmic binding protein-like II"/>
    <property type="match status" value="1"/>
</dbReference>
<dbReference type="InterPro" id="IPR036388">
    <property type="entry name" value="WH-like_DNA-bd_sf"/>
</dbReference>
<dbReference type="EMBL" id="RQVS01000002">
    <property type="protein sequence ID" value="RRJ88239.1"/>
    <property type="molecule type" value="Genomic_DNA"/>
</dbReference>
<dbReference type="PROSITE" id="PS50931">
    <property type="entry name" value="HTH_LYSR"/>
    <property type="match status" value="1"/>
</dbReference>
<dbReference type="GO" id="GO:0003677">
    <property type="term" value="F:DNA binding"/>
    <property type="evidence" value="ECO:0007669"/>
    <property type="project" value="UniProtKB-KW"/>
</dbReference>
<protein>
    <submittedName>
        <fullName evidence="6">LysR family transcriptional regulator</fullName>
    </submittedName>
</protein>
<sequence>MFEDVPPIPSPDVTLRQLECFVAVAEAGTITGAAARIHSSGSAVSDAVTSLERAIGVPLMIRRRSQGVTLTTTGESIVALAREVLARSTELESLARGDEKHAAPVRIGAFHTLAPTLLPRLISQFTQRHPDAEIAYVLDDQAGLAERLGSGELDVAVVYDLDFPLEYERTRLLRSRAVAVLPVGHRLAERASVQLRELADEPFILHDTTPSRQYVIEILNEAEVSPAKIHATTNYDLCRSLVGEGLGWSLLMSRRFAPMTWGGTEVVEVPVQPAVSSLSVVVAARNEPHPPRVLDLIASARTTSRELMGTGFSAYP</sequence>
<gene>
    <name evidence="6" type="ORF">EG850_01995</name>
</gene>
<dbReference type="RefSeq" id="WP_124969326.1">
    <property type="nucleotide sequence ID" value="NZ_RQVS01000002.1"/>
</dbReference>
<dbReference type="Pfam" id="PF03466">
    <property type="entry name" value="LysR_substrate"/>
    <property type="match status" value="1"/>
</dbReference>
<dbReference type="SUPFAM" id="SSF46785">
    <property type="entry name" value="Winged helix' DNA-binding domain"/>
    <property type="match status" value="1"/>
</dbReference>
<reference evidence="6 7" key="1">
    <citation type="submission" date="2018-11" db="EMBL/GenBank/DDBJ databases">
        <title>YIM 102482-1 draft genome.</title>
        <authorList>
            <person name="Li G."/>
            <person name="Jiang Y."/>
        </authorList>
    </citation>
    <scope>NUCLEOTIDE SEQUENCE [LARGE SCALE GENOMIC DNA]</scope>
    <source>
        <strain evidence="6 7">YIM 102482-1</strain>
    </source>
</reference>
<evidence type="ECO:0000256" key="4">
    <source>
        <dbReference type="ARBA" id="ARBA00023163"/>
    </source>
</evidence>
<keyword evidence="4" id="KW-0804">Transcription</keyword>
<dbReference type="Gene3D" id="3.40.190.10">
    <property type="entry name" value="Periplasmic binding protein-like II"/>
    <property type="match status" value="2"/>
</dbReference>
<evidence type="ECO:0000256" key="2">
    <source>
        <dbReference type="ARBA" id="ARBA00023015"/>
    </source>
</evidence>
<dbReference type="OrthoDB" id="3461141at2"/>
<dbReference type="Proteomes" id="UP000274391">
    <property type="component" value="Unassembled WGS sequence"/>
</dbReference>
<dbReference type="GO" id="GO:0032993">
    <property type="term" value="C:protein-DNA complex"/>
    <property type="evidence" value="ECO:0007669"/>
    <property type="project" value="TreeGrafter"/>
</dbReference>
<comment type="similarity">
    <text evidence="1">Belongs to the LysR transcriptional regulatory family.</text>
</comment>
<name>A0A3P3W3K0_9MICO</name>
<dbReference type="InterPro" id="IPR005119">
    <property type="entry name" value="LysR_subst-bd"/>
</dbReference>
<keyword evidence="7" id="KW-1185">Reference proteome</keyword>